<dbReference type="Proteomes" id="UP000291084">
    <property type="component" value="Chromosome 9"/>
</dbReference>
<evidence type="ECO:0000313" key="3">
    <source>
        <dbReference type="Proteomes" id="UP000291084"/>
    </source>
</evidence>
<name>A0A0S3SZG6_PHAAN</name>
<evidence type="ECO:0000256" key="1">
    <source>
        <dbReference type="SAM" id="MobiDB-lite"/>
    </source>
</evidence>
<gene>
    <name evidence="2" type="primary">Vigan.09G194700</name>
    <name evidence="2" type="ORF">VIGAN_09194700</name>
</gene>
<sequence>MQNGKPGGEVAEEKNNEEAEERGDATLKREVSQLEYLQIHDSVAEVLQKMTNIAGK</sequence>
<keyword evidence="3" id="KW-1185">Reference proteome</keyword>
<organism evidence="2 3">
    <name type="scientific">Vigna angularis var. angularis</name>
    <dbReference type="NCBI Taxonomy" id="157739"/>
    <lineage>
        <taxon>Eukaryota</taxon>
        <taxon>Viridiplantae</taxon>
        <taxon>Streptophyta</taxon>
        <taxon>Embryophyta</taxon>
        <taxon>Tracheophyta</taxon>
        <taxon>Spermatophyta</taxon>
        <taxon>Magnoliopsida</taxon>
        <taxon>eudicotyledons</taxon>
        <taxon>Gunneridae</taxon>
        <taxon>Pentapetalae</taxon>
        <taxon>rosids</taxon>
        <taxon>fabids</taxon>
        <taxon>Fabales</taxon>
        <taxon>Fabaceae</taxon>
        <taxon>Papilionoideae</taxon>
        <taxon>50 kb inversion clade</taxon>
        <taxon>NPAAA clade</taxon>
        <taxon>indigoferoid/millettioid clade</taxon>
        <taxon>Phaseoleae</taxon>
        <taxon>Vigna</taxon>
    </lineage>
</organism>
<proteinExistence type="predicted"/>
<protein>
    <submittedName>
        <fullName evidence="2">Uncharacterized protein</fullName>
    </submittedName>
</protein>
<evidence type="ECO:0000313" key="2">
    <source>
        <dbReference type="EMBL" id="BAT98301.1"/>
    </source>
</evidence>
<feature type="region of interest" description="Disordered" evidence="1">
    <location>
        <begin position="1"/>
        <end position="27"/>
    </location>
</feature>
<dbReference type="AlphaFoldDB" id="A0A0S3SZG6"/>
<reference evidence="2 3" key="1">
    <citation type="journal article" date="2015" name="Sci. Rep.">
        <title>The power of single molecule real-time sequencing technology in the de novo assembly of a eukaryotic genome.</title>
        <authorList>
            <person name="Sakai H."/>
            <person name="Naito K."/>
            <person name="Ogiso-Tanaka E."/>
            <person name="Takahashi Y."/>
            <person name="Iseki K."/>
            <person name="Muto C."/>
            <person name="Satou K."/>
            <person name="Teruya K."/>
            <person name="Shiroma A."/>
            <person name="Shimoji M."/>
            <person name="Hirano T."/>
            <person name="Itoh T."/>
            <person name="Kaga A."/>
            <person name="Tomooka N."/>
        </authorList>
    </citation>
    <scope>NUCLEOTIDE SEQUENCE [LARGE SCALE GENOMIC DNA]</scope>
    <source>
        <strain evidence="3">cv. Shumari</strain>
    </source>
</reference>
<accession>A0A0S3SZG6</accession>
<dbReference type="EMBL" id="AP015042">
    <property type="protein sequence ID" value="BAT98301.1"/>
    <property type="molecule type" value="Genomic_DNA"/>
</dbReference>
<feature type="compositionally biased region" description="Basic and acidic residues" evidence="1">
    <location>
        <begin position="11"/>
        <end position="27"/>
    </location>
</feature>